<sequence length="623" mass="64678">MTATVPLAAGALATGTLATGPEDLLPPAFRNPPPQPRSTPSPAPAPAPTPTASAARPATPSAPAAGSTSTPVVQSVPSTGSSTSGSSSESSGDSPLPSSFPSLRELESMEADEINEVLGLRPKFDIPAAARRSAAEVGVISEAEGGFAAGSLAGQPARLVLAALRASDGPVVSRWGHILLRRVLASRLDTPRGLDPVDFAALRARALNGMGEAVVARALVQDVDGGNYNNALTNAAFNSYVASADLLGMCPVARLQPSQRDDGEWELMLAICSAYLGEARGADRRLGRALGNGIAPEIDVRLAQRFAGAAGEGGRAVNIEWDGVEELTPWRFALSRALGVEIPAGLRSSGSAMLDYSEVLIPASPLLDRVAASDRAGGQGLMSSAAMVDLYAQFWASDEYSQEDKIAAGLLRQAYAARTVTARVAAMRELWEGDETFGRHVLTAYAAARLPVRQDLVEDAAPLIASMLSAGLDRSAMRWGSVVSEGTEGWALLAIAQPERSGPVSSGAVSDFISDDLSEGQRKSAFLVAGLAGLGRLEADDFADLADDLGVNYSRSSAWSDKIGRAAQVDNQALVALLAGVGMQGTSWDQMTPRQLYHIVSALTRVGLSAEARMIAAEAVSRG</sequence>
<feature type="compositionally biased region" description="Low complexity" evidence="1">
    <location>
        <begin position="50"/>
        <end position="101"/>
    </location>
</feature>
<accession>A0A0H0XMX9</accession>
<reference evidence="2 3" key="1">
    <citation type="submission" date="2015-04" db="EMBL/GenBank/DDBJ databases">
        <title>The draft genome sequence of Erythrobacter marinus HWDM-33.</title>
        <authorList>
            <person name="Zhuang L."/>
            <person name="Liu Y."/>
            <person name="Shao Z."/>
        </authorList>
    </citation>
    <scope>NUCLEOTIDE SEQUENCE [LARGE SCALE GENOMIC DNA]</scope>
    <source>
        <strain evidence="2 3">HWDM-33</strain>
    </source>
</reference>
<evidence type="ECO:0000256" key="1">
    <source>
        <dbReference type="SAM" id="MobiDB-lite"/>
    </source>
</evidence>
<evidence type="ECO:0000313" key="3">
    <source>
        <dbReference type="Proteomes" id="UP000053455"/>
    </source>
</evidence>
<keyword evidence="3" id="KW-1185">Reference proteome</keyword>
<dbReference type="Proteomes" id="UP000053455">
    <property type="component" value="Unassembled WGS sequence"/>
</dbReference>
<gene>
    <name evidence="2" type="ORF">AAV99_10110</name>
</gene>
<dbReference type="STRING" id="874156.GCA_001021555_02417"/>
<evidence type="ECO:0000313" key="2">
    <source>
        <dbReference type="EMBL" id="KLI63346.1"/>
    </source>
</evidence>
<feature type="region of interest" description="Disordered" evidence="1">
    <location>
        <begin position="16"/>
        <end position="101"/>
    </location>
</feature>
<comment type="caution">
    <text evidence="2">The sequence shown here is derived from an EMBL/GenBank/DDBJ whole genome shotgun (WGS) entry which is preliminary data.</text>
</comment>
<proteinExistence type="predicted"/>
<dbReference type="EMBL" id="LBHU01000003">
    <property type="protein sequence ID" value="KLI63346.1"/>
    <property type="molecule type" value="Genomic_DNA"/>
</dbReference>
<dbReference type="AlphaFoldDB" id="A0A0H0XMX9"/>
<name>A0A0H0XMX9_9SPHN</name>
<feature type="compositionally biased region" description="Pro residues" evidence="1">
    <location>
        <begin position="29"/>
        <end position="49"/>
    </location>
</feature>
<dbReference type="PATRIC" id="fig|874156.12.peg.2077"/>
<organism evidence="2 3">
    <name type="scientific">Aurantiacibacter marinus</name>
    <dbReference type="NCBI Taxonomy" id="874156"/>
    <lineage>
        <taxon>Bacteria</taxon>
        <taxon>Pseudomonadati</taxon>
        <taxon>Pseudomonadota</taxon>
        <taxon>Alphaproteobacteria</taxon>
        <taxon>Sphingomonadales</taxon>
        <taxon>Erythrobacteraceae</taxon>
        <taxon>Aurantiacibacter</taxon>
    </lineage>
</organism>
<protein>
    <submittedName>
        <fullName evidence="2">Uncharacterized protein</fullName>
    </submittedName>
</protein>